<feature type="compositionally biased region" description="Basic and acidic residues" evidence="1">
    <location>
        <begin position="181"/>
        <end position="193"/>
    </location>
</feature>
<evidence type="ECO:0000313" key="2">
    <source>
        <dbReference type="EMBL" id="KAA8585708.1"/>
    </source>
</evidence>
<reference evidence="2 3" key="1">
    <citation type="submission" date="2019-08" db="EMBL/GenBank/DDBJ databases">
        <title>A chromosome-level genome assembly, high-density linkage maps, and genome scans reveal the genomic architecture of hybrid incompatibilities underlying speciation via character displacement in darters (Percidae: Etheostominae).</title>
        <authorList>
            <person name="Moran R.L."/>
            <person name="Catchen J.M."/>
            <person name="Fuller R.C."/>
        </authorList>
    </citation>
    <scope>NUCLEOTIDE SEQUENCE [LARGE SCALE GENOMIC DNA]</scope>
    <source>
        <strain evidence="2">EspeVRDwgs_2016</strain>
        <tissue evidence="2">Muscle</tissue>
    </source>
</reference>
<dbReference type="AlphaFoldDB" id="A0A5J5CTE1"/>
<sequence>MVQRLKMDNADEVEKLPRKIKSEGHKCYRTRFMSVRFYSPCSSAPSSTSVVILPFYTKIPCQKTFFYLEKSVKSFGMKYAQTTLELQHYTVACLTSGVTQWKSFTIYLSMMHTLMSFLGCIRTVMKASGMEALLAVAFGGITNIVNSKSWINALHAYRMLVAIFQDLLKDDPQNLTPNEENNVKKGEIKKNDQQEAGLDQPSDSTKVVEPGNLTEEADPPNRAVYTCATIDVRLQTVYTVLRGKLATTKEELQTSIMALEKNVTSHANTIGELEKSASHQLDDVTALQRQVTRLSSVEKLTGKCEDLEGRSRRHNIRIIGVPEGTKGPKPRDFIAGLLQEILSLGEKPLIDRAHRTLQRPFVLRLHYFHTLEDILRKAAEAKQLYHGGKRIQIFPDYPPAVARKRALFNGTRELLRGRPGLRDLRTEDTTEGVGPAPKKAAADFEEWENAPVAADKSLLPHFPLHLKFLSAFVDKQLRPSVKQSFFFCHFL</sequence>
<dbReference type="Proteomes" id="UP000327493">
    <property type="component" value="Chromosome 15"/>
</dbReference>
<protein>
    <recommendedName>
        <fullName evidence="4">L1 transposable element RRM domain-containing protein</fullName>
    </recommendedName>
</protein>
<evidence type="ECO:0008006" key="4">
    <source>
        <dbReference type="Google" id="ProtNLM"/>
    </source>
</evidence>
<name>A0A5J5CTE1_9PERO</name>
<dbReference type="Gene3D" id="3.30.70.1820">
    <property type="entry name" value="L1 transposable element, RRM domain"/>
    <property type="match status" value="1"/>
</dbReference>
<accession>A0A5J5CTE1</accession>
<dbReference type="InterPro" id="IPR004244">
    <property type="entry name" value="Transposase_22"/>
</dbReference>
<dbReference type="Gene3D" id="1.20.5.1700">
    <property type="match status" value="1"/>
</dbReference>
<proteinExistence type="predicted"/>
<dbReference type="PANTHER" id="PTHR11505">
    <property type="entry name" value="L1 TRANSPOSABLE ELEMENT-RELATED"/>
    <property type="match status" value="1"/>
</dbReference>
<comment type="caution">
    <text evidence="2">The sequence shown here is derived from an EMBL/GenBank/DDBJ whole genome shotgun (WGS) entry which is preliminary data.</text>
</comment>
<keyword evidence="3" id="KW-1185">Reference proteome</keyword>
<dbReference type="EMBL" id="VOFY01000015">
    <property type="protein sequence ID" value="KAA8585708.1"/>
    <property type="molecule type" value="Genomic_DNA"/>
</dbReference>
<evidence type="ECO:0000313" key="3">
    <source>
        <dbReference type="Proteomes" id="UP000327493"/>
    </source>
</evidence>
<organism evidence="2 3">
    <name type="scientific">Etheostoma spectabile</name>
    <name type="common">orangethroat darter</name>
    <dbReference type="NCBI Taxonomy" id="54343"/>
    <lineage>
        <taxon>Eukaryota</taxon>
        <taxon>Metazoa</taxon>
        <taxon>Chordata</taxon>
        <taxon>Craniata</taxon>
        <taxon>Vertebrata</taxon>
        <taxon>Euteleostomi</taxon>
        <taxon>Actinopterygii</taxon>
        <taxon>Neopterygii</taxon>
        <taxon>Teleostei</taxon>
        <taxon>Neoteleostei</taxon>
        <taxon>Acanthomorphata</taxon>
        <taxon>Eupercaria</taxon>
        <taxon>Perciformes</taxon>
        <taxon>Percoidei</taxon>
        <taxon>Percidae</taxon>
        <taxon>Etheostomatinae</taxon>
        <taxon>Etheostoma</taxon>
    </lineage>
</organism>
<feature type="region of interest" description="Disordered" evidence="1">
    <location>
        <begin position="174"/>
        <end position="219"/>
    </location>
</feature>
<gene>
    <name evidence="2" type="ORF">FQN60_004402</name>
</gene>
<evidence type="ECO:0000256" key="1">
    <source>
        <dbReference type="SAM" id="MobiDB-lite"/>
    </source>
</evidence>